<feature type="domain" description="Pyridoxamine kinase/Phosphomethylpyrimidine kinase" evidence="6">
    <location>
        <begin position="74"/>
        <end position="259"/>
    </location>
</feature>
<evidence type="ECO:0000313" key="7">
    <source>
        <dbReference type="EMBL" id="NEZ46422.1"/>
    </source>
</evidence>
<proteinExistence type="predicted"/>
<dbReference type="GO" id="GO:0005524">
    <property type="term" value="F:ATP binding"/>
    <property type="evidence" value="ECO:0007669"/>
    <property type="project" value="UniProtKB-KW"/>
</dbReference>
<dbReference type="Proteomes" id="UP000473885">
    <property type="component" value="Unassembled WGS sequence"/>
</dbReference>
<name>A0A6M0R862_9CLOT</name>
<keyword evidence="5" id="KW-0067">ATP-binding</keyword>
<dbReference type="Pfam" id="PF08543">
    <property type="entry name" value="Phos_pyr_kin"/>
    <property type="match status" value="1"/>
</dbReference>
<dbReference type="GO" id="GO:0005829">
    <property type="term" value="C:cytosol"/>
    <property type="evidence" value="ECO:0007669"/>
    <property type="project" value="TreeGrafter"/>
</dbReference>
<keyword evidence="3" id="KW-0547">Nucleotide-binding</keyword>
<dbReference type="SUPFAM" id="SSF53613">
    <property type="entry name" value="Ribokinase-like"/>
    <property type="match status" value="1"/>
</dbReference>
<dbReference type="EC" id="2.7.1.35" evidence="1"/>
<dbReference type="CDD" id="cd01173">
    <property type="entry name" value="pyridoxal_pyridoxamine_kinase"/>
    <property type="match status" value="1"/>
</dbReference>
<evidence type="ECO:0000256" key="4">
    <source>
        <dbReference type="ARBA" id="ARBA00022777"/>
    </source>
</evidence>
<dbReference type="InterPro" id="IPR004625">
    <property type="entry name" value="PyrdxlKinase"/>
</dbReference>
<dbReference type="NCBIfam" id="NF005491">
    <property type="entry name" value="PRK07105.1"/>
    <property type="match status" value="1"/>
</dbReference>
<dbReference type="PANTHER" id="PTHR10534:SF2">
    <property type="entry name" value="PYRIDOXAL KINASE"/>
    <property type="match status" value="1"/>
</dbReference>
<dbReference type="RefSeq" id="WP_163248646.1">
    <property type="nucleotide sequence ID" value="NZ_SXDP01000002.1"/>
</dbReference>
<dbReference type="Gene3D" id="3.40.1190.20">
    <property type="match status" value="1"/>
</dbReference>
<evidence type="ECO:0000259" key="6">
    <source>
        <dbReference type="Pfam" id="PF08543"/>
    </source>
</evidence>
<dbReference type="InterPro" id="IPR029056">
    <property type="entry name" value="Ribokinase-like"/>
</dbReference>
<evidence type="ECO:0000256" key="3">
    <source>
        <dbReference type="ARBA" id="ARBA00022741"/>
    </source>
</evidence>
<keyword evidence="2 7" id="KW-0808">Transferase</keyword>
<evidence type="ECO:0000256" key="5">
    <source>
        <dbReference type="ARBA" id="ARBA00022840"/>
    </source>
</evidence>
<evidence type="ECO:0000256" key="2">
    <source>
        <dbReference type="ARBA" id="ARBA00022679"/>
    </source>
</evidence>
<organism evidence="7 8">
    <name type="scientific">Clostridium niameyense</name>
    <dbReference type="NCBI Taxonomy" id="1622073"/>
    <lineage>
        <taxon>Bacteria</taxon>
        <taxon>Bacillati</taxon>
        <taxon>Bacillota</taxon>
        <taxon>Clostridia</taxon>
        <taxon>Eubacteriales</taxon>
        <taxon>Clostridiaceae</taxon>
        <taxon>Clostridium</taxon>
    </lineage>
</organism>
<evidence type="ECO:0000256" key="1">
    <source>
        <dbReference type="ARBA" id="ARBA00012104"/>
    </source>
</evidence>
<keyword evidence="4 7" id="KW-0418">Kinase</keyword>
<protein>
    <recommendedName>
        <fullName evidence="1">pyridoxal kinase</fullName>
        <ecNumber evidence="1">2.7.1.35</ecNumber>
    </recommendedName>
</protein>
<dbReference type="GO" id="GO:0008478">
    <property type="term" value="F:pyridoxal kinase activity"/>
    <property type="evidence" value="ECO:0007669"/>
    <property type="project" value="UniProtKB-EC"/>
</dbReference>
<gene>
    <name evidence="7" type="ORF">FDF74_04235</name>
</gene>
<dbReference type="GO" id="GO:0009443">
    <property type="term" value="P:pyridoxal 5'-phosphate salvage"/>
    <property type="evidence" value="ECO:0007669"/>
    <property type="project" value="InterPro"/>
</dbReference>
<dbReference type="AlphaFoldDB" id="A0A6M0R862"/>
<reference evidence="7 8" key="1">
    <citation type="submission" date="2019-04" db="EMBL/GenBank/DDBJ databases">
        <title>Genome sequencing of Clostridium botulinum Groups I-IV and Clostridium butyricum.</title>
        <authorList>
            <person name="Brunt J."/>
            <person name="Van Vliet A.H.M."/>
            <person name="Stringer S.C."/>
            <person name="Carter A.T."/>
            <person name="Peck M.W."/>
        </authorList>
    </citation>
    <scope>NUCLEOTIDE SEQUENCE [LARGE SCALE GENOMIC DNA]</scope>
    <source>
        <strain evidence="7 8">IFR 18/094</strain>
    </source>
</reference>
<evidence type="ECO:0000313" key="8">
    <source>
        <dbReference type="Proteomes" id="UP000473885"/>
    </source>
</evidence>
<dbReference type="EMBL" id="SXDP01000002">
    <property type="protein sequence ID" value="NEZ46422.1"/>
    <property type="molecule type" value="Genomic_DNA"/>
</dbReference>
<accession>A0A6M0R862</accession>
<sequence length="277" mass="31068">MKLDLKKVAAIHDISGYGRASLTTVIPIISSMGSQVCPIPTAVLSTHTGGFGSPKIIDLTSSMEEYINHWKSLNLKFDCIYSGYLGSVHQINIISKFIKEFKTLDTLVAIDPVMGDDYTLYKGIDFQMVNDMRKFIRLADLITPNYTEACYILNKKFNEKLDKNELINMLKSLSKIGPKLVIITSVPLEENVITTACYDKEKDYVHLAQNPKLDADFQGTGDAFTSVIVGSMLKEYNIKKAVDKAIDFIDSGIKISLQYDFPHRDGMILEKVLHKIL</sequence>
<dbReference type="PANTHER" id="PTHR10534">
    <property type="entry name" value="PYRIDOXAL KINASE"/>
    <property type="match status" value="1"/>
</dbReference>
<dbReference type="InterPro" id="IPR013749">
    <property type="entry name" value="PM/HMP-P_kinase-1"/>
</dbReference>
<comment type="caution">
    <text evidence="7">The sequence shown here is derived from an EMBL/GenBank/DDBJ whole genome shotgun (WGS) entry which is preliminary data.</text>
</comment>
<keyword evidence="8" id="KW-1185">Reference proteome</keyword>